<evidence type="ECO:0000256" key="1">
    <source>
        <dbReference type="ARBA" id="ARBA00001947"/>
    </source>
</evidence>
<accession>A0AAV7JJ68</accession>
<comment type="cofactor">
    <cofactor evidence="1">
        <name>Zn(2+)</name>
        <dbReference type="ChEBI" id="CHEBI:29105"/>
    </cofactor>
</comment>
<keyword evidence="24" id="KW-1185">Reference proteome</keyword>
<protein>
    <recommendedName>
        <fullName evidence="17">Nuclear pore complex protein Nup153</fullName>
    </recommendedName>
    <alternativeName>
        <fullName evidence="19">153 kDa nucleoporin</fullName>
    </alternativeName>
    <alternativeName>
        <fullName evidence="18">Nucleoporin Nup153</fullName>
    </alternativeName>
</protein>
<feature type="compositionally biased region" description="Polar residues" evidence="21">
    <location>
        <begin position="355"/>
        <end position="408"/>
    </location>
</feature>
<comment type="subcellular location">
    <subcellularLocation>
        <location evidence="2">Nucleus membrane</location>
    </subcellularLocation>
    <subcellularLocation>
        <location evidence="3">Nucleus</location>
        <location evidence="3">Nuclear pore complex</location>
    </subcellularLocation>
</comment>
<feature type="compositionally biased region" description="Polar residues" evidence="21">
    <location>
        <begin position="191"/>
        <end position="208"/>
    </location>
</feature>
<dbReference type="SMART" id="SM00547">
    <property type="entry name" value="ZnF_RBZ"/>
    <property type="match status" value="1"/>
</dbReference>
<feature type="compositionally biased region" description="Polar residues" evidence="21">
    <location>
        <begin position="454"/>
        <end position="471"/>
    </location>
</feature>
<evidence type="ECO:0000256" key="5">
    <source>
        <dbReference type="ARBA" id="ARBA00022723"/>
    </source>
</evidence>
<dbReference type="PROSITE" id="PS50199">
    <property type="entry name" value="ZF_RANBP2_2"/>
    <property type="match status" value="1"/>
</dbReference>
<evidence type="ECO:0000256" key="18">
    <source>
        <dbReference type="ARBA" id="ARBA00078197"/>
    </source>
</evidence>
<evidence type="ECO:0000256" key="6">
    <source>
        <dbReference type="ARBA" id="ARBA00022737"/>
    </source>
</evidence>
<evidence type="ECO:0000256" key="10">
    <source>
        <dbReference type="ARBA" id="ARBA00022927"/>
    </source>
</evidence>
<reference evidence="23 24" key="1">
    <citation type="journal article" date="2023" name="BMC Biol.">
        <title>The compact genome of the sponge Oopsacas minuta (Hexactinellida) is lacking key metazoan core genes.</title>
        <authorList>
            <person name="Santini S."/>
            <person name="Schenkelaars Q."/>
            <person name="Jourda C."/>
            <person name="Duchesne M."/>
            <person name="Belahbib H."/>
            <person name="Rocher C."/>
            <person name="Selva M."/>
            <person name="Riesgo A."/>
            <person name="Vervoort M."/>
            <person name="Leys S.P."/>
            <person name="Kodjabachian L."/>
            <person name="Le Bivic A."/>
            <person name="Borchiellini C."/>
            <person name="Claverie J.M."/>
            <person name="Renard E."/>
        </authorList>
    </citation>
    <scope>NUCLEOTIDE SEQUENCE [LARGE SCALE GENOMIC DNA]</scope>
    <source>
        <strain evidence="23">SPO-2</strain>
    </source>
</reference>
<feature type="region of interest" description="Disordered" evidence="21">
    <location>
        <begin position="355"/>
        <end position="529"/>
    </location>
</feature>
<evidence type="ECO:0000256" key="3">
    <source>
        <dbReference type="ARBA" id="ARBA00004567"/>
    </source>
</evidence>
<dbReference type="InterPro" id="IPR001876">
    <property type="entry name" value="Znf_RanBP2"/>
</dbReference>
<comment type="caution">
    <text evidence="23">The sequence shown here is derived from an EMBL/GenBank/DDBJ whole genome shotgun (WGS) entry which is preliminary data.</text>
</comment>
<evidence type="ECO:0000256" key="20">
    <source>
        <dbReference type="PROSITE-ProRule" id="PRU00322"/>
    </source>
</evidence>
<evidence type="ECO:0000313" key="23">
    <source>
        <dbReference type="EMBL" id="KAI6648958.1"/>
    </source>
</evidence>
<keyword evidence="5" id="KW-0479">Metal-binding</keyword>
<evidence type="ECO:0000256" key="12">
    <source>
        <dbReference type="ARBA" id="ARBA00023125"/>
    </source>
</evidence>
<sequence>MHVEADKELADRFRMKSDKWECDTCMIQNSQTDNKCLACETPKPGSQTLPSPPKKQKTTENTQINPLASVKKATTTTVFNLNPSLGSGSSLFQGSLNIPGFSFNTKQTESKPNLINIPILPPPLPSITATSINSILPPSTINTAPIISTADTNVITSTTTTATAKDIAIVQPSASTSLPFSLTHLTKEEAPTTTSSLTPIQPTQSLQPASMAPISPPRSNPALLPITPLKSVEEEAMEVIPFIGTLTTPIKGSSSVPANSPFNFLKSEANPLQPILPPVQTAPTQFGTTNPNPISFPGIQGLTGNSFLFNKTEIPSAFQFSGNNPTSGTTARQIHADDGTGQKMKLFQFEGVSQPSGPFQASVSGITKSQSNSQPQNSTKPIFPTNQGQILSNLFSSQDKPSSSASLFSQHPHQSSPQQQTPNFSFSSQVLPGPSMFNQDPPQNPVMNVFKPSNIFSPTQKPGFTFSATGSTPQTPAFPFPPTQLTNRQITPTTPQTPTYGSFSIGSSQPSSEMSKRVMKTAKRRLPHK</sequence>
<keyword evidence="4" id="KW-0813">Transport</keyword>
<keyword evidence="11" id="KW-0811">Translocation</keyword>
<keyword evidence="8" id="KW-0509">mRNA transport</keyword>
<evidence type="ECO:0000259" key="22">
    <source>
        <dbReference type="PROSITE" id="PS50199"/>
    </source>
</evidence>
<keyword evidence="14" id="KW-0472">Membrane</keyword>
<evidence type="ECO:0000256" key="8">
    <source>
        <dbReference type="ARBA" id="ARBA00022816"/>
    </source>
</evidence>
<keyword evidence="10" id="KW-0653">Protein transport</keyword>
<dbReference type="Proteomes" id="UP001165289">
    <property type="component" value="Unassembled WGS sequence"/>
</dbReference>
<evidence type="ECO:0000256" key="11">
    <source>
        <dbReference type="ARBA" id="ARBA00023010"/>
    </source>
</evidence>
<dbReference type="FunFam" id="4.10.1060.10:FF:000001">
    <property type="entry name" value="Nuclear pore complex protein Nup153"/>
    <property type="match status" value="1"/>
</dbReference>
<feature type="compositionally biased region" description="Polar residues" evidence="21">
    <location>
        <begin position="421"/>
        <end position="441"/>
    </location>
</feature>
<evidence type="ECO:0000256" key="7">
    <source>
        <dbReference type="ARBA" id="ARBA00022771"/>
    </source>
</evidence>
<dbReference type="PROSITE" id="PS01358">
    <property type="entry name" value="ZF_RANBP2_1"/>
    <property type="match status" value="1"/>
</dbReference>
<organism evidence="23 24">
    <name type="scientific">Oopsacas minuta</name>
    <dbReference type="NCBI Taxonomy" id="111878"/>
    <lineage>
        <taxon>Eukaryota</taxon>
        <taxon>Metazoa</taxon>
        <taxon>Porifera</taxon>
        <taxon>Hexactinellida</taxon>
        <taxon>Hexasterophora</taxon>
        <taxon>Lyssacinosida</taxon>
        <taxon>Leucopsacidae</taxon>
        <taxon>Oopsacas</taxon>
    </lineage>
</organism>
<dbReference type="InterPro" id="IPR036443">
    <property type="entry name" value="Znf_RanBP2_sf"/>
</dbReference>
<keyword evidence="6" id="KW-0677">Repeat</keyword>
<dbReference type="GO" id="GO:0003677">
    <property type="term" value="F:DNA binding"/>
    <property type="evidence" value="ECO:0007669"/>
    <property type="project" value="UniProtKB-KW"/>
</dbReference>
<feature type="compositionally biased region" description="Low complexity" evidence="21">
    <location>
        <begin position="483"/>
        <end position="512"/>
    </location>
</feature>
<dbReference type="AlphaFoldDB" id="A0AAV7JJ68"/>
<evidence type="ECO:0000256" key="21">
    <source>
        <dbReference type="SAM" id="MobiDB-lite"/>
    </source>
</evidence>
<evidence type="ECO:0000256" key="19">
    <source>
        <dbReference type="ARBA" id="ARBA00079437"/>
    </source>
</evidence>
<dbReference type="GO" id="GO:0051028">
    <property type="term" value="P:mRNA transport"/>
    <property type="evidence" value="ECO:0007669"/>
    <property type="project" value="UniProtKB-KW"/>
</dbReference>
<feature type="region of interest" description="Disordered" evidence="21">
    <location>
        <begin position="42"/>
        <end position="61"/>
    </location>
</feature>
<proteinExistence type="inferred from homology"/>
<evidence type="ECO:0000256" key="15">
    <source>
        <dbReference type="ARBA" id="ARBA00023242"/>
    </source>
</evidence>
<dbReference type="EMBL" id="JAKMXF010000324">
    <property type="protein sequence ID" value="KAI6648958.1"/>
    <property type="molecule type" value="Genomic_DNA"/>
</dbReference>
<dbReference type="GO" id="GO:0015031">
    <property type="term" value="P:protein transport"/>
    <property type="evidence" value="ECO:0007669"/>
    <property type="project" value="UniProtKB-KW"/>
</dbReference>
<evidence type="ECO:0000256" key="14">
    <source>
        <dbReference type="ARBA" id="ARBA00023136"/>
    </source>
</evidence>
<keyword evidence="15" id="KW-0539">Nucleus</keyword>
<evidence type="ECO:0000256" key="9">
    <source>
        <dbReference type="ARBA" id="ARBA00022833"/>
    </source>
</evidence>
<evidence type="ECO:0000256" key="16">
    <source>
        <dbReference type="ARBA" id="ARBA00060842"/>
    </source>
</evidence>
<evidence type="ECO:0000256" key="2">
    <source>
        <dbReference type="ARBA" id="ARBA00004126"/>
    </source>
</evidence>
<feature type="region of interest" description="Disordered" evidence="21">
    <location>
        <begin position="189"/>
        <end position="215"/>
    </location>
</feature>
<feature type="compositionally biased region" description="Low complexity" evidence="21">
    <location>
        <begin position="409"/>
        <end position="420"/>
    </location>
</feature>
<evidence type="ECO:0000256" key="13">
    <source>
        <dbReference type="ARBA" id="ARBA00023132"/>
    </source>
</evidence>
<dbReference type="GO" id="GO:0031965">
    <property type="term" value="C:nuclear membrane"/>
    <property type="evidence" value="ECO:0007669"/>
    <property type="project" value="UniProtKB-SubCell"/>
</dbReference>
<gene>
    <name evidence="23" type="ORF">LOD99_7031</name>
</gene>
<dbReference type="GO" id="GO:0008270">
    <property type="term" value="F:zinc ion binding"/>
    <property type="evidence" value="ECO:0007669"/>
    <property type="project" value="UniProtKB-KW"/>
</dbReference>
<name>A0AAV7JJ68_9METZ</name>
<evidence type="ECO:0000313" key="24">
    <source>
        <dbReference type="Proteomes" id="UP001165289"/>
    </source>
</evidence>
<dbReference type="Pfam" id="PF00641">
    <property type="entry name" value="Zn_ribbon_RanBP"/>
    <property type="match status" value="1"/>
</dbReference>
<keyword evidence="7 20" id="KW-0863">Zinc-finger</keyword>
<feature type="domain" description="RanBP2-type" evidence="22">
    <location>
        <begin position="16"/>
        <end position="45"/>
    </location>
</feature>
<keyword evidence="12" id="KW-0238">DNA-binding</keyword>
<keyword evidence="9" id="KW-0862">Zinc</keyword>
<dbReference type="SUPFAM" id="SSF90209">
    <property type="entry name" value="Ran binding protein zinc finger-like"/>
    <property type="match status" value="1"/>
</dbReference>
<comment type="similarity">
    <text evidence="16">Belongs to the NUP153 family.</text>
</comment>
<keyword evidence="13" id="KW-0906">Nuclear pore complex</keyword>
<dbReference type="Gene3D" id="4.10.1060.10">
    <property type="entry name" value="Zinc finger, RanBP2-type"/>
    <property type="match status" value="1"/>
</dbReference>
<evidence type="ECO:0000256" key="4">
    <source>
        <dbReference type="ARBA" id="ARBA00022448"/>
    </source>
</evidence>
<feature type="compositionally biased region" description="Basic residues" evidence="21">
    <location>
        <begin position="517"/>
        <end position="529"/>
    </location>
</feature>
<evidence type="ECO:0000256" key="17">
    <source>
        <dbReference type="ARBA" id="ARBA00068609"/>
    </source>
</evidence>
<dbReference type="GO" id="GO:0005643">
    <property type="term" value="C:nuclear pore"/>
    <property type="evidence" value="ECO:0007669"/>
    <property type="project" value="UniProtKB-SubCell"/>
</dbReference>